<keyword evidence="1 2" id="KW-0812">Transmembrane</keyword>
<protein>
    <submittedName>
        <fullName evidence="2">Transmembrane protein, putative</fullName>
    </submittedName>
</protein>
<dbReference type="EMBL" id="GG662313">
    <property type="protein sequence ID" value="EWS71388.1"/>
    <property type="molecule type" value="Genomic_DNA"/>
</dbReference>
<dbReference type="InParanoid" id="W7X4U1"/>
<keyword evidence="1" id="KW-1133">Transmembrane helix</keyword>
<feature type="transmembrane region" description="Helical" evidence="1">
    <location>
        <begin position="275"/>
        <end position="293"/>
    </location>
</feature>
<evidence type="ECO:0000313" key="2">
    <source>
        <dbReference type="EMBL" id="EWS71388.1"/>
    </source>
</evidence>
<reference evidence="3" key="1">
    <citation type="journal article" date="2006" name="PLoS Biol.">
        <title>Macronuclear genome sequence of the ciliate Tetrahymena thermophila, a model eukaryote.</title>
        <authorList>
            <person name="Eisen J.A."/>
            <person name="Coyne R.S."/>
            <person name="Wu M."/>
            <person name="Wu D."/>
            <person name="Thiagarajan M."/>
            <person name="Wortman J.R."/>
            <person name="Badger J.H."/>
            <person name="Ren Q."/>
            <person name="Amedeo P."/>
            <person name="Jones K.M."/>
            <person name="Tallon L.J."/>
            <person name="Delcher A.L."/>
            <person name="Salzberg S.L."/>
            <person name="Silva J.C."/>
            <person name="Haas B.J."/>
            <person name="Majoros W.H."/>
            <person name="Farzad M."/>
            <person name="Carlton J.M."/>
            <person name="Smith R.K. Jr."/>
            <person name="Garg J."/>
            <person name="Pearlman R.E."/>
            <person name="Karrer K.M."/>
            <person name="Sun L."/>
            <person name="Manning G."/>
            <person name="Elde N.C."/>
            <person name="Turkewitz A.P."/>
            <person name="Asai D.J."/>
            <person name="Wilkes D.E."/>
            <person name="Wang Y."/>
            <person name="Cai H."/>
            <person name="Collins K."/>
            <person name="Stewart B.A."/>
            <person name="Lee S.R."/>
            <person name="Wilamowska K."/>
            <person name="Weinberg Z."/>
            <person name="Ruzzo W.L."/>
            <person name="Wloga D."/>
            <person name="Gaertig J."/>
            <person name="Frankel J."/>
            <person name="Tsao C.-C."/>
            <person name="Gorovsky M.A."/>
            <person name="Keeling P.J."/>
            <person name="Waller R.F."/>
            <person name="Patron N.J."/>
            <person name="Cherry J.M."/>
            <person name="Stover N.A."/>
            <person name="Krieger C.J."/>
            <person name="del Toro C."/>
            <person name="Ryder H.F."/>
            <person name="Williamson S.C."/>
            <person name="Barbeau R.A."/>
            <person name="Hamilton E.P."/>
            <person name="Orias E."/>
        </authorList>
    </citation>
    <scope>NUCLEOTIDE SEQUENCE [LARGE SCALE GENOMIC DNA]</scope>
    <source>
        <strain evidence="3">SB210</strain>
    </source>
</reference>
<evidence type="ECO:0000313" key="3">
    <source>
        <dbReference type="Proteomes" id="UP000009168"/>
    </source>
</evidence>
<dbReference type="KEGG" id="tet:TTHERM_000780431"/>
<dbReference type="AlphaFoldDB" id="W7X4U1"/>
<dbReference type="RefSeq" id="XP_012656089.1">
    <property type="nucleotide sequence ID" value="XM_012800635.1"/>
</dbReference>
<sequence length="299" mass="35718">MYLLFAKIFLPIHYSEKQHQFQETQKINLSKMLVNQIYQNLLHIKDIRAFSPFQLTKINQLSIQLETHLISLTIYVMIENNKINHRQCLPNDLQGSIQHYINNYLYNYLKLNKVSKKLTINPFDSSININLEINLKSKLNLNKLLTNQQQKCQSLKGLSFLNLIQSQKLLYTQLISSSQLLILFICLNQIFYKSLYLSVFIHSYINFIIHDKSDSKFYLLELFKFTQFIFHFFNAFQNICKFYKLVSVTIIFNDLQLQVSLNEQIKIRYQKTKAFIFKIAIQSVTKFLFYFFSNTKQKY</sequence>
<keyword evidence="3" id="KW-1185">Reference proteome</keyword>
<name>W7X4U1_TETTS</name>
<proteinExistence type="predicted"/>
<feature type="transmembrane region" description="Helical" evidence="1">
    <location>
        <begin position="217"/>
        <end position="236"/>
    </location>
</feature>
<dbReference type="GeneID" id="24440635"/>
<dbReference type="Proteomes" id="UP000009168">
    <property type="component" value="Unassembled WGS sequence"/>
</dbReference>
<gene>
    <name evidence="2" type="ORF">TTHERM_000780431</name>
</gene>
<organism evidence="2 3">
    <name type="scientific">Tetrahymena thermophila (strain SB210)</name>
    <dbReference type="NCBI Taxonomy" id="312017"/>
    <lineage>
        <taxon>Eukaryota</taxon>
        <taxon>Sar</taxon>
        <taxon>Alveolata</taxon>
        <taxon>Ciliophora</taxon>
        <taxon>Intramacronucleata</taxon>
        <taxon>Oligohymenophorea</taxon>
        <taxon>Hymenostomatida</taxon>
        <taxon>Tetrahymenina</taxon>
        <taxon>Tetrahymenidae</taxon>
        <taxon>Tetrahymena</taxon>
    </lineage>
</organism>
<feature type="transmembrane region" description="Helical" evidence="1">
    <location>
        <begin position="180"/>
        <end position="205"/>
    </location>
</feature>
<accession>W7X4U1</accession>
<evidence type="ECO:0000256" key="1">
    <source>
        <dbReference type="SAM" id="Phobius"/>
    </source>
</evidence>
<keyword evidence="1" id="KW-0472">Membrane</keyword>